<dbReference type="EMBL" id="VSSQ01000200">
    <property type="protein sequence ID" value="MPL85123.1"/>
    <property type="molecule type" value="Genomic_DNA"/>
</dbReference>
<comment type="caution">
    <text evidence="2">The sequence shown here is derived from an EMBL/GenBank/DDBJ whole genome shotgun (WGS) entry which is preliminary data.</text>
</comment>
<gene>
    <name evidence="2" type="primary">gtf1_13</name>
    <name evidence="2" type="ORF">SDC9_31091</name>
</gene>
<sequence length="385" mass="44793">MSLKIVYCIPSLYYPSGMERVVTLKANYFAEVYGYEVVIILTDGKDKKPFYSLSPLVRIINLDINYDELYGKSFLKKTVLYLKKQRIFKKRLRDCLFSLKPDISISTLRREINFFNSIKDGSIKIGEIHFSKANYRDFKSEKFINIVQKSIAFFWMRQLIYQLKKLDKFITLTEEDKMLWTELKNVQTINNPLSFFPDRISQCENKQIIAAGRYVPQKGFDLLIEAWSLVEKKHPDWKLLIFGDGDRKLLENIINKNNLQNCYLKHSTNDIASEFINSSIYVLSSRFEGFGMVIIEAMACGVPPIAFDCPCGPKDIIYNLKDGILVNSGDINELAEKICFLIENEDIRKNMGINARKNAERFKIEHIAEQWKLLFEGLINKSNNK</sequence>
<dbReference type="EC" id="2.4.1.-" evidence="2"/>
<keyword evidence="2" id="KW-0808">Transferase</keyword>
<keyword evidence="2" id="KW-0328">Glycosyltransferase</keyword>
<proteinExistence type="predicted"/>
<accession>A0A644V2K5</accession>
<protein>
    <submittedName>
        <fullName evidence="2">Glycosyltransferase Gtf1</fullName>
        <ecNumber evidence="2">2.4.1.-</ecNumber>
    </submittedName>
</protein>
<evidence type="ECO:0000313" key="2">
    <source>
        <dbReference type="EMBL" id="MPL85123.1"/>
    </source>
</evidence>
<evidence type="ECO:0000259" key="1">
    <source>
        <dbReference type="Pfam" id="PF00534"/>
    </source>
</evidence>
<dbReference type="SUPFAM" id="SSF53756">
    <property type="entry name" value="UDP-Glycosyltransferase/glycogen phosphorylase"/>
    <property type="match status" value="1"/>
</dbReference>
<reference evidence="2" key="1">
    <citation type="submission" date="2019-08" db="EMBL/GenBank/DDBJ databases">
        <authorList>
            <person name="Kucharzyk K."/>
            <person name="Murdoch R.W."/>
            <person name="Higgins S."/>
            <person name="Loffler F."/>
        </authorList>
    </citation>
    <scope>NUCLEOTIDE SEQUENCE</scope>
</reference>
<dbReference type="Pfam" id="PF00534">
    <property type="entry name" value="Glycos_transf_1"/>
    <property type="match status" value="1"/>
</dbReference>
<feature type="domain" description="Glycosyl transferase family 1" evidence="1">
    <location>
        <begin position="204"/>
        <end position="357"/>
    </location>
</feature>
<dbReference type="GO" id="GO:0016757">
    <property type="term" value="F:glycosyltransferase activity"/>
    <property type="evidence" value="ECO:0007669"/>
    <property type="project" value="UniProtKB-KW"/>
</dbReference>
<name>A0A644V2K5_9ZZZZ</name>
<dbReference type="AlphaFoldDB" id="A0A644V2K5"/>
<dbReference type="Gene3D" id="3.40.50.2000">
    <property type="entry name" value="Glycogen Phosphorylase B"/>
    <property type="match status" value="2"/>
</dbReference>
<dbReference type="InterPro" id="IPR001296">
    <property type="entry name" value="Glyco_trans_1"/>
</dbReference>
<dbReference type="PANTHER" id="PTHR12526">
    <property type="entry name" value="GLYCOSYLTRANSFERASE"/>
    <property type="match status" value="1"/>
</dbReference>
<organism evidence="2">
    <name type="scientific">bioreactor metagenome</name>
    <dbReference type="NCBI Taxonomy" id="1076179"/>
    <lineage>
        <taxon>unclassified sequences</taxon>
        <taxon>metagenomes</taxon>
        <taxon>ecological metagenomes</taxon>
    </lineage>
</organism>
<dbReference type="PANTHER" id="PTHR12526:SF630">
    <property type="entry name" value="GLYCOSYLTRANSFERASE"/>
    <property type="match status" value="1"/>
</dbReference>
<dbReference type="CDD" id="cd03820">
    <property type="entry name" value="GT4_AmsD-like"/>
    <property type="match status" value="1"/>
</dbReference>